<evidence type="ECO:0000313" key="2">
    <source>
        <dbReference type="Proteomes" id="UP000281558"/>
    </source>
</evidence>
<name>A0A3R9LE31_STROR</name>
<dbReference type="AlphaFoldDB" id="A0A3R9LE31"/>
<sequence length="62" mass="7261">MNEKETANHKGNKQQKDILKDLLVYSKKLKQNDFHSKIIISADGVYLEQTKEFRPLDETLLD</sequence>
<dbReference type="RefSeq" id="WP_125848620.1">
    <property type="nucleotide sequence ID" value="NZ_RJPK01000004.1"/>
</dbReference>
<gene>
    <name evidence="1" type="ORF">D8801_06090</name>
</gene>
<dbReference type="Proteomes" id="UP000281558">
    <property type="component" value="Unassembled WGS sequence"/>
</dbReference>
<protein>
    <submittedName>
        <fullName evidence="1">Uncharacterized protein</fullName>
    </submittedName>
</protein>
<evidence type="ECO:0000313" key="1">
    <source>
        <dbReference type="EMBL" id="RSJ69751.1"/>
    </source>
</evidence>
<dbReference type="EMBL" id="RJPK01000004">
    <property type="protein sequence ID" value="RSJ69751.1"/>
    <property type="molecule type" value="Genomic_DNA"/>
</dbReference>
<proteinExistence type="predicted"/>
<organism evidence="1 2">
    <name type="scientific">Streptococcus oralis</name>
    <dbReference type="NCBI Taxonomy" id="1303"/>
    <lineage>
        <taxon>Bacteria</taxon>
        <taxon>Bacillati</taxon>
        <taxon>Bacillota</taxon>
        <taxon>Bacilli</taxon>
        <taxon>Lactobacillales</taxon>
        <taxon>Streptococcaceae</taxon>
        <taxon>Streptococcus</taxon>
    </lineage>
</organism>
<accession>A0A3R9LE31</accession>
<reference evidence="1 2" key="1">
    <citation type="submission" date="2018-11" db="EMBL/GenBank/DDBJ databases">
        <title>Species Designations Belie Phenotypic and Genotypic Heterogeneity in Oral Streptococci.</title>
        <authorList>
            <person name="Velsko I."/>
        </authorList>
    </citation>
    <scope>NUCLEOTIDE SEQUENCE [LARGE SCALE GENOMIC DNA]</scope>
    <source>
        <strain evidence="1 2">BCC10</strain>
    </source>
</reference>
<comment type="caution">
    <text evidence="1">The sequence shown here is derived from an EMBL/GenBank/DDBJ whole genome shotgun (WGS) entry which is preliminary data.</text>
</comment>